<dbReference type="Proteomes" id="UP001497480">
    <property type="component" value="Unassembled WGS sequence"/>
</dbReference>
<evidence type="ECO:0000313" key="2">
    <source>
        <dbReference type="Proteomes" id="UP001497480"/>
    </source>
</evidence>
<keyword evidence="2" id="KW-1185">Reference proteome</keyword>
<proteinExistence type="predicted"/>
<organism evidence="1 2">
    <name type="scientific">Lupinus luteus</name>
    <name type="common">European yellow lupine</name>
    <dbReference type="NCBI Taxonomy" id="3873"/>
    <lineage>
        <taxon>Eukaryota</taxon>
        <taxon>Viridiplantae</taxon>
        <taxon>Streptophyta</taxon>
        <taxon>Embryophyta</taxon>
        <taxon>Tracheophyta</taxon>
        <taxon>Spermatophyta</taxon>
        <taxon>Magnoliopsida</taxon>
        <taxon>eudicotyledons</taxon>
        <taxon>Gunneridae</taxon>
        <taxon>Pentapetalae</taxon>
        <taxon>rosids</taxon>
        <taxon>fabids</taxon>
        <taxon>Fabales</taxon>
        <taxon>Fabaceae</taxon>
        <taxon>Papilionoideae</taxon>
        <taxon>50 kb inversion clade</taxon>
        <taxon>genistoids sensu lato</taxon>
        <taxon>core genistoids</taxon>
        <taxon>Genisteae</taxon>
        <taxon>Lupinus</taxon>
    </lineage>
</organism>
<comment type="caution">
    <text evidence="1">The sequence shown here is derived from an EMBL/GenBank/DDBJ whole genome shotgun (WGS) entry which is preliminary data.</text>
</comment>
<accession>A0AAV1XE05</accession>
<evidence type="ECO:0000313" key="1">
    <source>
        <dbReference type="EMBL" id="CAL0319878.1"/>
    </source>
</evidence>
<sequence>MKTLIECKCLARMKLEGYFVIAFQVGATSGSSQPRNVLPAKRQWAPILPSCLFETQDLGLSVERVKKLEDDSARWKVKLEEALALVEKLDESMDLSVEEFTKFTGDLIEFGAKVNTLLEEKATL</sequence>
<gene>
    <name evidence="1" type="ORF">LLUT_LOCUS20938</name>
</gene>
<dbReference type="AlphaFoldDB" id="A0AAV1XE05"/>
<name>A0AAV1XE05_LUPLU</name>
<protein>
    <submittedName>
        <fullName evidence="1">Uncharacterized protein</fullName>
    </submittedName>
</protein>
<reference evidence="1 2" key="1">
    <citation type="submission" date="2024-03" db="EMBL/GenBank/DDBJ databases">
        <authorList>
            <person name="Martinez-Hernandez J."/>
        </authorList>
    </citation>
    <scope>NUCLEOTIDE SEQUENCE [LARGE SCALE GENOMIC DNA]</scope>
</reference>
<dbReference type="EMBL" id="CAXHTB010000014">
    <property type="protein sequence ID" value="CAL0319878.1"/>
    <property type="molecule type" value="Genomic_DNA"/>
</dbReference>